<reference evidence="1 2" key="2">
    <citation type="journal article" date="2022" name="Mol. Ecol. Resour.">
        <title>The genomes of chicory, endive, great burdock and yacon provide insights into Asteraceae paleo-polyploidization history and plant inulin production.</title>
        <authorList>
            <person name="Fan W."/>
            <person name="Wang S."/>
            <person name="Wang H."/>
            <person name="Wang A."/>
            <person name="Jiang F."/>
            <person name="Liu H."/>
            <person name="Zhao H."/>
            <person name="Xu D."/>
            <person name="Zhang Y."/>
        </authorList>
    </citation>
    <scope>NUCLEOTIDE SEQUENCE [LARGE SCALE GENOMIC DNA]</scope>
    <source>
        <strain evidence="2">cv. Punajuju</strain>
        <tissue evidence="1">Leaves</tissue>
    </source>
</reference>
<organism evidence="1 2">
    <name type="scientific">Cichorium intybus</name>
    <name type="common">Chicory</name>
    <dbReference type="NCBI Taxonomy" id="13427"/>
    <lineage>
        <taxon>Eukaryota</taxon>
        <taxon>Viridiplantae</taxon>
        <taxon>Streptophyta</taxon>
        <taxon>Embryophyta</taxon>
        <taxon>Tracheophyta</taxon>
        <taxon>Spermatophyta</taxon>
        <taxon>Magnoliopsida</taxon>
        <taxon>eudicotyledons</taxon>
        <taxon>Gunneridae</taxon>
        <taxon>Pentapetalae</taxon>
        <taxon>asterids</taxon>
        <taxon>campanulids</taxon>
        <taxon>Asterales</taxon>
        <taxon>Asteraceae</taxon>
        <taxon>Cichorioideae</taxon>
        <taxon>Cichorieae</taxon>
        <taxon>Cichoriinae</taxon>
        <taxon>Cichorium</taxon>
    </lineage>
</organism>
<dbReference type="EMBL" id="CM042014">
    <property type="protein sequence ID" value="KAI3723452.1"/>
    <property type="molecule type" value="Genomic_DNA"/>
</dbReference>
<dbReference type="Proteomes" id="UP001055811">
    <property type="component" value="Linkage Group LG06"/>
</dbReference>
<protein>
    <submittedName>
        <fullName evidence="1">Uncharacterized protein</fullName>
    </submittedName>
</protein>
<accession>A0ACB9BN38</accession>
<evidence type="ECO:0000313" key="1">
    <source>
        <dbReference type="EMBL" id="KAI3723452.1"/>
    </source>
</evidence>
<evidence type="ECO:0000313" key="2">
    <source>
        <dbReference type="Proteomes" id="UP001055811"/>
    </source>
</evidence>
<name>A0ACB9BN38_CICIN</name>
<reference evidence="2" key="1">
    <citation type="journal article" date="2022" name="Mol. Ecol. Resour.">
        <title>The genomes of chicory, endive, great burdock and yacon provide insights into Asteraceae palaeo-polyploidization history and plant inulin production.</title>
        <authorList>
            <person name="Fan W."/>
            <person name="Wang S."/>
            <person name="Wang H."/>
            <person name="Wang A."/>
            <person name="Jiang F."/>
            <person name="Liu H."/>
            <person name="Zhao H."/>
            <person name="Xu D."/>
            <person name="Zhang Y."/>
        </authorList>
    </citation>
    <scope>NUCLEOTIDE SEQUENCE [LARGE SCALE GENOMIC DNA]</scope>
    <source>
        <strain evidence="2">cv. Punajuju</strain>
    </source>
</reference>
<gene>
    <name evidence="1" type="ORF">L2E82_35042</name>
</gene>
<comment type="caution">
    <text evidence="1">The sequence shown here is derived from an EMBL/GenBank/DDBJ whole genome shotgun (WGS) entry which is preliminary data.</text>
</comment>
<keyword evidence="2" id="KW-1185">Reference proteome</keyword>
<proteinExistence type="predicted"/>
<sequence>MLPHRKSVILQETVWVRLQLRLRKLLMWDALWAISYMELKDLFERSLMYFKVGDERKEAKVQTMNSYKAAQDIPEVDLAPTYPIRLGLALNFLVFYCEILNSSNKVCSMVKQTFEDAIDELDTLVEYSYKDSTLIMQLLRENLTFWTSNAHDQLEEP</sequence>